<dbReference type="Pfam" id="PF13460">
    <property type="entry name" value="NAD_binding_10"/>
    <property type="match status" value="1"/>
</dbReference>
<dbReference type="Gene3D" id="3.40.50.720">
    <property type="entry name" value="NAD(P)-binding Rossmann-like Domain"/>
    <property type="match status" value="1"/>
</dbReference>
<dbReference type="RefSeq" id="WP_090933558.1">
    <property type="nucleotide sequence ID" value="NZ_FOTS01000007.1"/>
</dbReference>
<sequence>MKIAIIGATGRAGSRILTEAKNRQHDVTAIVRNPAKLSDPDVKSIEKDIFSLQAADLAPFDVVVNAFGTDSSQNHLHLEVAKHLVSLLNGKEKPRLLIVGGAGSLLVDDQGTKVSSTPDFPPAYLPTATAMGEELVFLRTLDNVNWTFFSPAAEFGPGERTGQFRLGKDHLLVDSQGKSHISMEDYAIALIDEIEHANYVRERFTIGY</sequence>
<organism evidence="2 3">
    <name type="scientific">Pelosinus propionicus DSM 13327</name>
    <dbReference type="NCBI Taxonomy" id="1123291"/>
    <lineage>
        <taxon>Bacteria</taxon>
        <taxon>Bacillati</taxon>
        <taxon>Bacillota</taxon>
        <taxon>Negativicutes</taxon>
        <taxon>Selenomonadales</taxon>
        <taxon>Sporomusaceae</taxon>
        <taxon>Pelosinus</taxon>
    </lineage>
</organism>
<dbReference type="SUPFAM" id="SSF51735">
    <property type="entry name" value="NAD(P)-binding Rossmann-fold domains"/>
    <property type="match status" value="1"/>
</dbReference>
<dbReference type="Proteomes" id="UP000199520">
    <property type="component" value="Unassembled WGS sequence"/>
</dbReference>
<dbReference type="PANTHER" id="PTHR43355:SF2">
    <property type="entry name" value="FLAVIN REDUCTASE (NADPH)"/>
    <property type="match status" value="1"/>
</dbReference>
<dbReference type="GO" id="GO:0016646">
    <property type="term" value="F:oxidoreductase activity, acting on the CH-NH group of donors, NAD or NADP as acceptor"/>
    <property type="evidence" value="ECO:0007669"/>
    <property type="project" value="TreeGrafter"/>
</dbReference>
<evidence type="ECO:0000313" key="2">
    <source>
        <dbReference type="EMBL" id="SFL50589.1"/>
    </source>
</evidence>
<name>A0A1I4I889_9FIRM</name>
<feature type="domain" description="NAD(P)-binding" evidence="1">
    <location>
        <begin position="7"/>
        <end position="194"/>
    </location>
</feature>
<dbReference type="OrthoDB" id="9785372at2"/>
<proteinExistence type="predicted"/>
<dbReference type="STRING" id="1123291.SAMN04490355_100733"/>
<dbReference type="InterPro" id="IPR016040">
    <property type="entry name" value="NAD(P)-bd_dom"/>
</dbReference>
<evidence type="ECO:0000313" key="3">
    <source>
        <dbReference type="Proteomes" id="UP000199520"/>
    </source>
</evidence>
<reference evidence="3" key="1">
    <citation type="submission" date="2016-10" db="EMBL/GenBank/DDBJ databases">
        <authorList>
            <person name="Varghese N."/>
            <person name="Submissions S."/>
        </authorList>
    </citation>
    <scope>NUCLEOTIDE SEQUENCE [LARGE SCALE GENOMIC DNA]</scope>
    <source>
        <strain evidence="3">DSM 13327</strain>
    </source>
</reference>
<dbReference type="EMBL" id="FOTS01000007">
    <property type="protein sequence ID" value="SFL50589.1"/>
    <property type="molecule type" value="Genomic_DNA"/>
</dbReference>
<dbReference type="PANTHER" id="PTHR43355">
    <property type="entry name" value="FLAVIN REDUCTASE (NADPH)"/>
    <property type="match status" value="1"/>
</dbReference>
<dbReference type="AlphaFoldDB" id="A0A1I4I889"/>
<dbReference type="InterPro" id="IPR036291">
    <property type="entry name" value="NAD(P)-bd_dom_sf"/>
</dbReference>
<evidence type="ECO:0000259" key="1">
    <source>
        <dbReference type="Pfam" id="PF13460"/>
    </source>
</evidence>
<gene>
    <name evidence="2" type="ORF">SAMN04490355_100733</name>
</gene>
<dbReference type="InterPro" id="IPR051606">
    <property type="entry name" value="Polyketide_Oxido-like"/>
</dbReference>
<keyword evidence="3" id="KW-1185">Reference proteome</keyword>
<dbReference type="CDD" id="cd05244">
    <property type="entry name" value="BVR-B_like_SDR_a"/>
    <property type="match status" value="1"/>
</dbReference>
<protein>
    <recommendedName>
        <fullName evidence="1">NAD(P)-binding domain-containing protein</fullName>
    </recommendedName>
</protein>
<accession>A0A1I4I889</accession>